<evidence type="ECO:0000256" key="2">
    <source>
        <dbReference type="ARBA" id="ARBA00023287"/>
    </source>
</evidence>
<dbReference type="SUPFAM" id="SSF54523">
    <property type="entry name" value="Pili subunits"/>
    <property type="match status" value="1"/>
</dbReference>
<dbReference type="NCBIfam" id="NF040982">
    <property type="entry name" value="ComGD"/>
    <property type="match status" value="1"/>
</dbReference>
<keyword evidence="2" id="KW-0178">Competence</keyword>
<dbReference type="PIRSF" id="PIRSF021292">
    <property type="entry name" value="Competence_ComGD"/>
    <property type="match status" value="1"/>
</dbReference>
<dbReference type="InterPro" id="IPR045584">
    <property type="entry name" value="Pilin-like"/>
</dbReference>
<organism evidence="4 5">
    <name type="scientific">Sutcliffiella tianshenii</name>
    <dbReference type="NCBI Taxonomy" id="1463404"/>
    <lineage>
        <taxon>Bacteria</taxon>
        <taxon>Bacillati</taxon>
        <taxon>Bacillota</taxon>
        <taxon>Bacilli</taxon>
        <taxon>Bacillales</taxon>
        <taxon>Bacillaceae</taxon>
        <taxon>Sutcliffiella</taxon>
    </lineage>
</organism>
<dbReference type="NCBIfam" id="TIGR02532">
    <property type="entry name" value="IV_pilin_GFxxxE"/>
    <property type="match status" value="1"/>
</dbReference>
<proteinExistence type="predicted"/>
<dbReference type="PROSITE" id="PS00409">
    <property type="entry name" value="PROKAR_NTER_METHYL"/>
    <property type="match status" value="1"/>
</dbReference>
<keyword evidence="5" id="KW-1185">Reference proteome</keyword>
<dbReference type="Proteomes" id="UP000737402">
    <property type="component" value="Unassembled WGS sequence"/>
</dbReference>
<gene>
    <name evidence="4" type="ORF">JOC95_002003</name>
</gene>
<feature type="transmembrane region" description="Helical" evidence="3">
    <location>
        <begin position="21"/>
        <end position="39"/>
    </location>
</feature>
<evidence type="ECO:0000256" key="3">
    <source>
        <dbReference type="SAM" id="Phobius"/>
    </source>
</evidence>
<accession>A0ABS2P139</accession>
<evidence type="ECO:0000313" key="4">
    <source>
        <dbReference type="EMBL" id="MBM7620150.1"/>
    </source>
</evidence>
<keyword evidence="3" id="KW-0812">Transmembrane</keyword>
<reference evidence="4 5" key="1">
    <citation type="submission" date="2021-01" db="EMBL/GenBank/DDBJ databases">
        <title>Genomic Encyclopedia of Type Strains, Phase IV (KMG-IV): sequencing the most valuable type-strain genomes for metagenomic binning, comparative biology and taxonomic classification.</title>
        <authorList>
            <person name="Goeker M."/>
        </authorList>
    </citation>
    <scope>NUCLEOTIDE SEQUENCE [LARGE SCALE GENOMIC DNA]</scope>
    <source>
        <strain evidence="4 5">DSM 25879</strain>
    </source>
</reference>
<evidence type="ECO:0000256" key="1">
    <source>
        <dbReference type="ARBA" id="ARBA00004241"/>
    </source>
</evidence>
<dbReference type="InterPro" id="IPR016785">
    <property type="entry name" value="ComGD"/>
</dbReference>
<comment type="caution">
    <text evidence="4">The sequence shown here is derived from an EMBL/GenBank/DDBJ whole genome shotgun (WGS) entry which is preliminary data.</text>
</comment>
<dbReference type="InterPro" id="IPR012902">
    <property type="entry name" value="N_methyl_site"/>
</dbReference>
<name>A0ABS2P139_9BACI</name>
<comment type="subcellular location">
    <subcellularLocation>
        <location evidence="1">Cell surface</location>
    </subcellularLocation>
</comment>
<dbReference type="EMBL" id="JAFBED010000004">
    <property type="protein sequence ID" value="MBM7620150.1"/>
    <property type="molecule type" value="Genomic_DNA"/>
</dbReference>
<protein>
    <submittedName>
        <fullName evidence="4">Competence protein ComGD</fullName>
    </submittedName>
</protein>
<keyword evidence="3" id="KW-0472">Membrane</keyword>
<keyword evidence="3" id="KW-1133">Transmembrane helix</keyword>
<evidence type="ECO:0000313" key="5">
    <source>
        <dbReference type="Proteomes" id="UP000737402"/>
    </source>
</evidence>
<sequence>MMHRKHRNGGHEQGFTLVESLLVLSLVSVILSFTILKIAQIEEKHVTKNFFSQLTNDLLFAQQYAMSTKRSVAITFSTSNHYYRITQGSGNELLKRTYHEDIRVDPRTMGTLLIFHTSGSIQKSGMMGISYKEQENYRLVFQLGKGRFYVEAI</sequence>